<comment type="subunit">
    <text evidence="2 10">Homodimer.</text>
</comment>
<dbReference type="EMBL" id="CP158299">
    <property type="protein sequence ID" value="XBV84933.1"/>
    <property type="molecule type" value="Genomic_DNA"/>
</dbReference>
<feature type="active site" description="Proton acceptor" evidence="10">
    <location>
        <position position="76"/>
    </location>
</feature>
<dbReference type="PANTHER" id="PTHR11067">
    <property type="entry name" value="INOSINE TRIPHOSPHATE PYROPHOSPHATASE/HAM1 PROTEIN"/>
    <property type="match status" value="1"/>
</dbReference>
<gene>
    <name evidence="12" type="primary">rdgB</name>
    <name evidence="12" type="ORF">ABOD76_16020</name>
</gene>
<keyword evidence="4 10" id="KW-0547">Nucleotide-binding</keyword>
<dbReference type="HAMAP" id="MF_01405">
    <property type="entry name" value="Non_canon_purine_NTPase"/>
    <property type="match status" value="1"/>
</dbReference>
<organism evidence="12">
    <name type="scientific">Deinococcus sonorensis KR-87</name>
    <dbReference type="NCBI Taxonomy" id="694439"/>
    <lineage>
        <taxon>Bacteria</taxon>
        <taxon>Thermotogati</taxon>
        <taxon>Deinococcota</taxon>
        <taxon>Deinococci</taxon>
        <taxon>Deinococcales</taxon>
        <taxon>Deinococcaceae</taxon>
        <taxon>Deinococcus</taxon>
    </lineage>
</organism>
<feature type="binding site" evidence="10">
    <location>
        <begin position="156"/>
        <end position="159"/>
    </location>
    <ligand>
        <name>substrate</name>
    </ligand>
</feature>
<evidence type="ECO:0000256" key="6">
    <source>
        <dbReference type="ARBA" id="ARBA00022842"/>
    </source>
</evidence>
<evidence type="ECO:0000256" key="7">
    <source>
        <dbReference type="ARBA" id="ARBA00023080"/>
    </source>
</evidence>
<proteinExistence type="inferred from homology"/>
<dbReference type="GO" id="GO:0017111">
    <property type="term" value="F:ribonucleoside triphosphate phosphatase activity"/>
    <property type="evidence" value="ECO:0007669"/>
    <property type="project" value="InterPro"/>
</dbReference>
<dbReference type="GO" id="GO:0046872">
    <property type="term" value="F:metal ion binding"/>
    <property type="evidence" value="ECO:0007669"/>
    <property type="project" value="UniProtKB-KW"/>
</dbReference>
<comment type="catalytic activity">
    <reaction evidence="10">
        <text>ITP + H2O = IMP + diphosphate + H(+)</text>
        <dbReference type="Rhea" id="RHEA:29399"/>
        <dbReference type="ChEBI" id="CHEBI:15377"/>
        <dbReference type="ChEBI" id="CHEBI:15378"/>
        <dbReference type="ChEBI" id="CHEBI:33019"/>
        <dbReference type="ChEBI" id="CHEBI:58053"/>
        <dbReference type="ChEBI" id="CHEBI:61402"/>
        <dbReference type="EC" id="3.6.1.66"/>
    </reaction>
</comment>
<keyword evidence="3 10" id="KW-0479">Metal-binding</keyword>
<dbReference type="GO" id="GO:0036222">
    <property type="term" value="F:XTP diphosphatase activity"/>
    <property type="evidence" value="ECO:0007669"/>
    <property type="project" value="UniProtKB-UniRule"/>
</dbReference>
<dbReference type="PANTHER" id="PTHR11067:SF9">
    <property type="entry name" value="INOSINE TRIPHOSPHATE PYROPHOSPHATASE"/>
    <property type="match status" value="1"/>
</dbReference>
<evidence type="ECO:0000256" key="1">
    <source>
        <dbReference type="ARBA" id="ARBA00008023"/>
    </source>
</evidence>
<feature type="binding site" evidence="10">
    <location>
        <position position="178"/>
    </location>
    <ligand>
        <name>substrate</name>
    </ligand>
</feature>
<sequence>MTVEPMRVVVATSNAGKVAEIQDALQDLGWELLALNDPRLPRLMLPEETGSTYEENAALKACAVTAQTGLVALADDSGLEVAALSGAPGVYSARYGNVGSDTERNLYLLEQMRGKTERAAKFISVLLLSYPDGHLETYRGEVQGELLQGPRGQNGFGYDPLFLLPDGRSMAELSVQEKRAISHRGRALDALKAAHAHGLPGREVSRLE</sequence>
<evidence type="ECO:0000256" key="8">
    <source>
        <dbReference type="ARBA" id="ARBA00051875"/>
    </source>
</evidence>
<dbReference type="GO" id="GO:0036220">
    <property type="term" value="F:ITP diphosphatase activity"/>
    <property type="evidence" value="ECO:0007669"/>
    <property type="project" value="UniProtKB-UniRule"/>
</dbReference>
<feature type="binding site" evidence="10">
    <location>
        <position position="77"/>
    </location>
    <ligand>
        <name>substrate</name>
    </ligand>
</feature>
<dbReference type="NCBIfam" id="TIGR00042">
    <property type="entry name" value="RdgB/HAM1 family non-canonical purine NTP pyrophosphatase"/>
    <property type="match status" value="1"/>
</dbReference>
<protein>
    <recommendedName>
        <fullName evidence="10">dITP/XTP pyrophosphatase</fullName>
        <ecNumber evidence="10">3.6.1.66</ecNumber>
    </recommendedName>
    <alternativeName>
        <fullName evidence="10">Non-canonical purine NTP pyrophosphatase</fullName>
    </alternativeName>
    <alternativeName>
        <fullName evidence="10">Non-standard purine NTP pyrophosphatase</fullName>
    </alternativeName>
    <alternativeName>
        <fullName evidence="10">Nucleoside-triphosphate diphosphatase</fullName>
    </alternativeName>
    <alternativeName>
        <fullName evidence="10">Nucleoside-triphosphate pyrophosphatase</fullName>
        <shortName evidence="10">NTPase</shortName>
    </alternativeName>
</protein>
<feature type="binding site" evidence="10">
    <location>
        <begin position="12"/>
        <end position="17"/>
    </location>
    <ligand>
        <name>substrate</name>
    </ligand>
</feature>
<dbReference type="Pfam" id="PF01725">
    <property type="entry name" value="Ham1p_like"/>
    <property type="match status" value="1"/>
</dbReference>
<dbReference type="GO" id="GO:0009146">
    <property type="term" value="P:purine nucleoside triphosphate catabolic process"/>
    <property type="evidence" value="ECO:0007669"/>
    <property type="project" value="UniProtKB-UniRule"/>
</dbReference>
<dbReference type="InterPro" id="IPR002637">
    <property type="entry name" value="RdgB/HAM1"/>
</dbReference>
<comment type="function">
    <text evidence="10">Pyrophosphatase that catalyzes the hydrolysis of nucleoside triphosphates to their monophosphate derivatives, with a high preference for the non-canonical purine nucleotides XTP (xanthosine triphosphate), dITP (deoxyinosine triphosphate) and ITP. Seems to function as a house-cleaning enzyme that removes non-canonical purine nucleotides from the nucleotide pool, thus preventing their incorporation into DNA/RNA and avoiding chromosomal lesions.</text>
</comment>
<feature type="binding site" evidence="10">
    <location>
        <begin position="183"/>
        <end position="184"/>
    </location>
    <ligand>
        <name>substrate</name>
    </ligand>
</feature>
<dbReference type="KEGG" id="dsc:ABOD76_16020"/>
<dbReference type="GO" id="GO:0005829">
    <property type="term" value="C:cytosol"/>
    <property type="evidence" value="ECO:0007669"/>
    <property type="project" value="TreeGrafter"/>
</dbReference>
<feature type="binding site" evidence="10">
    <location>
        <position position="76"/>
    </location>
    <ligand>
        <name>Mg(2+)</name>
        <dbReference type="ChEBI" id="CHEBI:18420"/>
    </ligand>
</feature>
<dbReference type="RefSeq" id="WP_350242970.1">
    <property type="nucleotide sequence ID" value="NZ_CP158299.1"/>
</dbReference>
<evidence type="ECO:0000256" key="2">
    <source>
        <dbReference type="ARBA" id="ARBA00011738"/>
    </source>
</evidence>
<evidence type="ECO:0000256" key="4">
    <source>
        <dbReference type="ARBA" id="ARBA00022741"/>
    </source>
</evidence>
<dbReference type="GO" id="GO:0000166">
    <property type="term" value="F:nucleotide binding"/>
    <property type="evidence" value="ECO:0007669"/>
    <property type="project" value="UniProtKB-KW"/>
</dbReference>
<accession>A0AAU7U8Y5</accession>
<evidence type="ECO:0000256" key="5">
    <source>
        <dbReference type="ARBA" id="ARBA00022801"/>
    </source>
</evidence>
<evidence type="ECO:0000256" key="3">
    <source>
        <dbReference type="ARBA" id="ARBA00022723"/>
    </source>
</evidence>
<dbReference type="SUPFAM" id="SSF52972">
    <property type="entry name" value="ITPase-like"/>
    <property type="match status" value="1"/>
</dbReference>
<evidence type="ECO:0000256" key="11">
    <source>
        <dbReference type="RuleBase" id="RU003781"/>
    </source>
</evidence>
<comment type="catalytic activity">
    <reaction evidence="9 10">
        <text>XTP + H2O = XMP + diphosphate + H(+)</text>
        <dbReference type="Rhea" id="RHEA:28610"/>
        <dbReference type="ChEBI" id="CHEBI:15377"/>
        <dbReference type="ChEBI" id="CHEBI:15378"/>
        <dbReference type="ChEBI" id="CHEBI:33019"/>
        <dbReference type="ChEBI" id="CHEBI:57464"/>
        <dbReference type="ChEBI" id="CHEBI:61314"/>
        <dbReference type="EC" id="3.6.1.66"/>
    </reaction>
</comment>
<name>A0AAU7U8Y5_9DEIO</name>
<dbReference type="InterPro" id="IPR020922">
    <property type="entry name" value="dITP/XTP_pyrophosphatase"/>
</dbReference>
<dbReference type="AlphaFoldDB" id="A0AAU7U8Y5"/>
<dbReference type="EC" id="3.6.1.66" evidence="10"/>
<dbReference type="Gene3D" id="3.90.950.10">
    <property type="match status" value="1"/>
</dbReference>
<comment type="catalytic activity">
    <reaction evidence="8 10">
        <text>dITP + H2O = dIMP + diphosphate + H(+)</text>
        <dbReference type="Rhea" id="RHEA:28342"/>
        <dbReference type="ChEBI" id="CHEBI:15377"/>
        <dbReference type="ChEBI" id="CHEBI:15378"/>
        <dbReference type="ChEBI" id="CHEBI:33019"/>
        <dbReference type="ChEBI" id="CHEBI:61194"/>
        <dbReference type="ChEBI" id="CHEBI:61382"/>
        <dbReference type="EC" id="3.6.1.66"/>
    </reaction>
</comment>
<dbReference type="GO" id="GO:0009117">
    <property type="term" value="P:nucleotide metabolic process"/>
    <property type="evidence" value="ECO:0007669"/>
    <property type="project" value="UniProtKB-KW"/>
</dbReference>
<keyword evidence="7 10" id="KW-0546">Nucleotide metabolism</keyword>
<reference evidence="12" key="1">
    <citation type="submission" date="2024-06" db="EMBL/GenBank/DDBJ databases">
        <title>Draft Genome Sequence of Deinococcus sonorensis Type Strain KR-87, a Biofilm Producing Representative of the Genus Deinococcus.</title>
        <authorList>
            <person name="Boren L.S."/>
            <person name="Grosso R.A."/>
            <person name="Hugenberg-Cox A.N."/>
            <person name="Hill J.T.E."/>
            <person name="Albert C.M."/>
            <person name="Tuohy J.M."/>
        </authorList>
    </citation>
    <scope>NUCLEOTIDE SEQUENCE</scope>
    <source>
        <strain evidence="12">KR-87</strain>
    </source>
</reference>
<dbReference type="CDD" id="cd00515">
    <property type="entry name" value="HAM1"/>
    <property type="match status" value="1"/>
</dbReference>
<dbReference type="InterPro" id="IPR029001">
    <property type="entry name" value="ITPase-like_fam"/>
</dbReference>
<dbReference type="FunFam" id="3.90.950.10:FF:000001">
    <property type="entry name" value="dITP/XTP pyrophosphatase"/>
    <property type="match status" value="1"/>
</dbReference>
<evidence type="ECO:0000256" key="9">
    <source>
        <dbReference type="ARBA" id="ARBA00052017"/>
    </source>
</evidence>
<comment type="similarity">
    <text evidence="1 10 11">Belongs to the HAM1 NTPase family.</text>
</comment>
<feature type="binding site" evidence="10">
    <location>
        <position position="47"/>
    </location>
    <ligand>
        <name>Mg(2+)</name>
        <dbReference type="ChEBI" id="CHEBI:18420"/>
    </ligand>
</feature>
<keyword evidence="5 10" id="KW-0378">Hydrolase</keyword>
<dbReference type="GO" id="GO:0035870">
    <property type="term" value="F:dITP diphosphatase activity"/>
    <property type="evidence" value="ECO:0007669"/>
    <property type="project" value="UniProtKB-UniRule"/>
</dbReference>
<comment type="cofactor">
    <cofactor evidence="10">
        <name>Mg(2+)</name>
        <dbReference type="ChEBI" id="CHEBI:18420"/>
    </cofactor>
    <text evidence="10">Binds 1 Mg(2+) ion per subunit.</text>
</comment>
<keyword evidence="6 10" id="KW-0460">Magnesium</keyword>
<evidence type="ECO:0000256" key="10">
    <source>
        <dbReference type="HAMAP-Rule" id="MF_01405"/>
    </source>
</evidence>
<evidence type="ECO:0000313" key="12">
    <source>
        <dbReference type="EMBL" id="XBV84933.1"/>
    </source>
</evidence>